<sequence>MSTKTTKSEPVSLQPKHKVVSREEWIAARKELLEAEKALTRRSDELAQWRQELPWVRIDKEYRFETDDGKVFLADLFKGRSQLLIYHFMFGPDYQAGCPSCSAIADGFNGSVVHLANHDVTLCAVSRAPLAKLQAYKRRMGWTFPWASSSSTNFNLDFNVSYTQEQQRSGEIEYNFRKSGVSSRANEIAASAVTEAGTKLAASVGTDWATYIRETPGMSAFVLEDGVVYHTYSTYARGLDGLWGLYQWLDRAPLGRNETGFWIRRHDEYGPLPQNANSCCHSAEAHA</sequence>
<reference evidence="1 2" key="1">
    <citation type="journal article" date="2011" name="J. Bacteriol.">
        <title>Genome sequence of 'Pedosphaera parvula' Ellin514, an aerobic Verrucomicrobial isolate from pasture soil.</title>
        <authorList>
            <person name="Kant R."/>
            <person name="van Passel M.W."/>
            <person name="Sangwan P."/>
            <person name="Palva A."/>
            <person name="Lucas S."/>
            <person name="Copeland A."/>
            <person name="Lapidus A."/>
            <person name="Glavina Del Rio T."/>
            <person name="Dalin E."/>
            <person name="Tice H."/>
            <person name="Bruce D."/>
            <person name="Goodwin L."/>
            <person name="Pitluck S."/>
            <person name="Chertkov O."/>
            <person name="Larimer F.W."/>
            <person name="Land M.L."/>
            <person name="Hauser L."/>
            <person name="Brettin T.S."/>
            <person name="Detter J.C."/>
            <person name="Han S."/>
            <person name="de Vos W.M."/>
            <person name="Janssen P.H."/>
            <person name="Smidt H."/>
        </authorList>
    </citation>
    <scope>NUCLEOTIDE SEQUENCE [LARGE SCALE GENOMIC DNA]</scope>
    <source>
        <strain evidence="1 2">Ellin514</strain>
    </source>
</reference>
<dbReference type="SUPFAM" id="SSF52833">
    <property type="entry name" value="Thioredoxin-like"/>
    <property type="match status" value="1"/>
</dbReference>
<accession>B9XFQ8</accession>
<proteinExistence type="predicted"/>
<evidence type="ECO:0000313" key="2">
    <source>
        <dbReference type="Proteomes" id="UP000003688"/>
    </source>
</evidence>
<dbReference type="RefSeq" id="WP_007414654.1">
    <property type="nucleotide sequence ID" value="NZ_ABOX02000010.1"/>
</dbReference>
<evidence type="ECO:0008006" key="3">
    <source>
        <dbReference type="Google" id="ProtNLM"/>
    </source>
</evidence>
<dbReference type="OrthoDB" id="574359at2"/>
<dbReference type="InterPro" id="IPR010296">
    <property type="entry name" value="DUF899_thioredox"/>
</dbReference>
<dbReference type="STRING" id="320771.Cflav_PD4443"/>
<gene>
    <name evidence="1" type="ORF">Cflav_PD4443</name>
</gene>
<organism evidence="1 2">
    <name type="scientific">Pedosphaera parvula (strain Ellin514)</name>
    <dbReference type="NCBI Taxonomy" id="320771"/>
    <lineage>
        <taxon>Bacteria</taxon>
        <taxon>Pseudomonadati</taxon>
        <taxon>Verrucomicrobiota</taxon>
        <taxon>Pedosphaerae</taxon>
        <taxon>Pedosphaerales</taxon>
        <taxon>Pedosphaeraceae</taxon>
        <taxon>Pedosphaera</taxon>
    </lineage>
</organism>
<dbReference type="AlphaFoldDB" id="B9XFQ8"/>
<name>B9XFQ8_PEDPL</name>
<dbReference type="EMBL" id="ABOX02000010">
    <property type="protein sequence ID" value="EEF61422.1"/>
    <property type="molecule type" value="Genomic_DNA"/>
</dbReference>
<comment type="caution">
    <text evidence="1">The sequence shown here is derived from an EMBL/GenBank/DDBJ whole genome shotgun (WGS) entry which is preliminary data.</text>
</comment>
<dbReference type="Proteomes" id="UP000003688">
    <property type="component" value="Unassembled WGS sequence"/>
</dbReference>
<protein>
    <recommendedName>
        <fullName evidence="3">DUF899 domain-containing protein</fullName>
    </recommendedName>
</protein>
<dbReference type="InterPro" id="IPR036249">
    <property type="entry name" value="Thioredoxin-like_sf"/>
</dbReference>
<keyword evidence="2" id="KW-1185">Reference proteome</keyword>
<dbReference type="Pfam" id="PF05988">
    <property type="entry name" value="DUF899"/>
    <property type="match status" value="1"/>
</dbReference>
<evidence type="ECO:0000313" key="1">
    <source>
        <dbReference type="EMBL" id="EEF61422.1"/>
    </source>
</evidence>
<dbReference type="Gene3D" id="3.40.30.10">
    <property type="entry name" value="Glutaredoxin"/>
    <property type="match status" value="1"/>
</dbReference>